<comment type="caution">
    <text evidence="1">The sequence shown here is derived from an EMBL/GenBank/DDBJ whole genome shotgun (WGS) entry which is preliminary data.</text>
</comment>
<protein>
    <submittedName>
        <fullName evidence="1">Uncharacterized protein</fullName>
    </submittedName>
</protein>
<proteinExistence type="predicted"/>
<organism evidence="1">
    <name type="scientific">marine sediment metagenome</name>
    <dbReference type="NCBI Taxonomy" id="412755"/>
    <lineage>
        <taxon>unclassified sequences</taxon>
        <taxon>metagenomes</taxon>
        <taxon>ecological metagenomes</taxon>
    </lineage>
</organism>
<name>X1U1F9_9ZZZZ</name>
<accession>X1U1F9</accession>
<dbReference type="AlphaFoldDB" id="X1U1F9"/>
<reference evidence="1" key="1">
    <citation type="journal article" date="2014" name="Front. Microbiol.">
        <title>High frequency of phylogenetically diverse reductive dehalogenase-homologous genes in deep subseafloor sedimentary metagenomes.</title>
        <authorList>
            <person name="Kawai M."/>
            <person name="Futagami T."/>
            <person name="Toyoda A."/>
            <person name="Takaki Y."/>
            <person name="Nishi S."/>
            <person name="Hori S."/>
            <person name="Arai W."/>
            <person name="Tsubouchi T."/>
            <person name="Morono Y."/>
            <person name="Uchiyama I."/>
            <person name="Ito T."/>
            <person name="Fujiyama A."/>
            <person name="Inagaki F."/>
            <person name="Takami H."/>
        </authorList>
    </citation>
    <scope>NUCLEOTIDE SEQUENCE</scope>
    <source>
        <strain evidence="1">Expedition CK06-06</strain>
    </source>
</reference>
<sequence length="62" mass="6884">AIIERKTKWPKSLISPSVKRLFALLITLAAKVTNTVPRRRTIAVIKLAVSSAMPIYSNCFAE</sequence>
<dbReference type="EMBL" id="BARW01007253">
    <property type="protein sequence ID" value="GAI86114.1"/>
    <property type="molecule type" value="Genomic_DNA"/>
</dbReference>
<evidence type="ECO:0000313" key="1">
    <source>
        <dbReference type="EMBL" id="GAI86114.1"/>
    </source>
</evidence>
<feature type="non-terminal residue" evidence="1">
    <location>
        <position position="1"/>
    </location>
</feature>
<gene>
    <name evidence="1" type="ORF">S12H4_15143</name>
</gene>